<feature type="domain" description="Smf/DprA SLOG" evidence="2">
    <location>
        <begin position="98"/>
        <end position="316"/>
    </location>
</feature>
<proteinExistence type="inferred from homology"/>
<organism evidence="4">
    <name type="scientific">Nakamurella sp. A5-74</name>
    <dbReference type="NCBI Taxonomy" id="3158264"/>
    <lineage>
        <taxon>Bacteria</taxon>
        <taxon>Bacillati</taxon>
        <taxon>Actinomycetota</taxon>
        <taxon>Actinomycetes</taxon>
        <taxon>Nakamurellales</taxon>
        <taxon>Nakamurellaceae</taxon>
        <taxon>Nakamurella</taxon>
    </lineage>
</organism>
<dbReference type="InterPro" id="IPR003488">
    <property type="entry name" value="DprA"/>
</dbReference>
<dbReference type="EMBL" id="CP159218">
    <property type="protein sequence ID" value="XCG62135.1"/>
    <property type="molecule type" value="Genomic_DNA"/>
</dbReference>
<dbReference type="InterPro" id="IPR041614">
    <property type="entry name" value="DprA_WH"/>
</dbReference>
<dbReference type="AlphaFoldDB" id="A0AAU8DKU2"/>
<dbReference type="Gene3D" id="3.40.50.450">
    <property type="match status" value="1"/>
</dbReference>
<dbReference type="SUPFAM" id="SSF102405">
    <property type="entry name" value="MCP/YpsA-like"/>
    <property type="match status" value="1"/>
</dbReference>
<dbReference type="PANTHER" id="PTHR43022">
    <property type="entry name" value="PROTEIN SMF"/>
    <property type="match status" value="1"/>
</dbReference>
<dbReference type="NCBIfam" id="TIGR00732">
    <property type="entry name" value="dprA"/>
    <property type="match status" value="1"/>
</dbReference>
<evidence type="ECO:0000313" key="4">
    <source>
        <dbReference type="EMBL" id="XCG62135.1"/>
    </source>
</evidence>
<comment type="similarity">
    <text evidence="1">Belongs to the DprA/Smf family.</text>
</comment>
<dbReference type="InterPro" id="IPR057666">
    <property type="entry name" value="DrpA_SLOG"/>
</dbReference>
<accession>A0AAU8DKU2</accession>
<dbReference type="Pfam" id="PF02481">
    <property type="entry name" value="DNA_processg_A"/>
    <property type="match status" value="1"/>
</dbReference>
<dbReference type="GO" id="GO:0009294">
    <property type="term" value="P:DNA-mediated transformation"/>
    <property type="evidence" value="ECO:0007669"/>
    <property type="project" value="InterPro"/>
</dbReference>
<gene>
    <name evidence="4" type="primary">dprA</name>
    <name evidence="4" type="ORF">ABLG96_12700</name>
</gene>
<dbReference type="Pfam" id="PF17782">
    <property type="entry name" value="WHD_DprA"/>
    <property type="match status" value="1"/>
</dbReference>
<evidence type="ECO:0000259" key="3">
    <source>
        <dbReference type="Pfam" id="PF17782"/>
    </source>
</evidence>
<protein>
    <submittedName>
        <fullName evidence="4">DNA-processing protein DprA</fullName>
    </submittedName>
</protein>
<reference evidence="4" key="1">
    <citation type="submission" date="2024-05" db="EMBL/GenBank/DDBJ databases">
        <authorList>
            <person name="Cai S.Y."/>
            <person name="Jin L.M."/>
            <person name="Li H.R."/>
        </authorList>
    </citation>
    <scope>NUCLEOTIDE SEQUENCE</scope>
    <source>
        <strain evidence="4">A5-74</strain>
    </source>
</reference>
<evidence type="ECO:0000259" key="2">
    <source>
        <dbReference type="Pfam" id="PF02481"/>
    </source>
</evidence>
<dbReference type="PANTHER" id="PTHR43022:SF1">
    <property type="entry name" value="PROTEIN SMF"/>
    <property type="match status" value="1"/>
</dbReference>
<feature type="domain" description="DprA winged helix" evidence="3">
    <location>
        <begin position="329"/>
        <end position="387"/>
    </location>
</feature>
<name>A0AAU8DKU2_9ACTN</name>
<dbReference type="RefSeq" id="WP_353647750.1">
    <property type="nucleotide sequence ID" value="NZ_CP159218.1"/>
</dbReference>
<evidence type="ECO:0000256" key="1">
    <source>
        <dbReference type="ARBA" id="ARBA00006525"/>
    </source>
</evidence>
<sequence length="392" mass="39907">MIGAAATGSSSEPAARATPETRIARAGLLRMVEPPSAAMVQLVAEVGPEQAWDLIVSGHVPQSCRRAVAARTQGVTASQLRAAAGRDLDVVAELGGEFICPEDAQWPAAAFDSFQASGSGLFPPLGVYLRGTGLPPQPSGAVTIVGSRASTAYGRRCASEIAAELAAHGLTVVSGAAFGIDAAAHRGALSVRGRGSTAAVLACGIDIVYPVAHRELVAEIADRGALLSEYPPGTTPARHRFLARNRLIAALASVTVVVEAGRRSGTVSTANAAAALNRVVMAVPGPVTSAMSVGCHDLLRSGQVVIATNGQDVLEAAGVRTALSPQGVPHRPTDDLSPVVGRVYEALPGSGTRTVRELATEAGIPAVEVLAALAELDLVGLARADSGTWGRR</sequence>